<feature type="transmembrane region" description="Helical" evidence="1">
    <location>
        <begin position="115"/>
        <end position="138"/>
    </location>
</feature>
<gene>
    <name evidence="2" type="ORF">BG844_15505</name>
</gene>
<dbReference type="AlphaFoldDB" id="A0A1K0FKN9"/>
<organism evidence="2 3">
    <name type="scientific">Couchioplanes caeruleus subsp. caeruleus</name>
    <dbReference type="NCBI Taxonomy" id="56427"/>
    <lineage>
        <taxon>Bacteria</taxon>
        <taxon>Bacillati</taxon>
        <taxon>Actinomycetota</taxon>
        <taxon>Actinomycetes</taxon>
        <taxon>Micromonosporales</taxon>
        <taxon>Micromonosporaceae</taxon>
        <taxon>Couchioplanes</taxon>
    </lineage>
</organism>
<feature type="transmembrane region" description="Helical" evidence="1">
    <location>
        <begin position="206"/>
        <end position="226"/>
    </location>
</feature>
<keyword evidence="3" id="KW-1185">Reference proteome</keyword>
<feature type="transmembrane region" description="Helical" evidence="1">
    <location>
        <begin position="150"/>
        <end position="171"/>
    </location>
</feature>
<feature type="transmembrane region" description="Helical" evidence="1">
    <location>
        <begin position="183"/>
        <end position="200"/>
    </location>
</feature>
<keyword evidence="1" id="KW-0472">Membrane</keyword>
<sequence length="229" mass="23092">MSISQYQTASGRPLRVAPAWVGAPSTAATDDHLLPVREAVWIWSVRRYARVALWALPAGAALYGWSTLGVPAWSAVGVSAPAGQLVVEVAAGWLCTLAMIALAGLLAGSRTRRPAVAGLLIGLAGALLWLPLLALPAGGSPGPGLTPAQIHTASTLAAAVMGLGWLLLGWAVLRSKLVNPADGVLLILAAVSIGAGSHAVTPLPTVGALLLLAAGMGLAWTGSRLIPPA</sequence>
<keyword evidence="1" id="KW-1133">Transmembrane helix</keyword>
<accession>A0A1K0FKN9</accession>
<keyword evidence="1" id="KW-0812">Transmembrane</keyword>
<evidence type="ECO:0000313" key="2">
    <source>
        <dbReference type="EMBL" id="OJF13377.1"/>
    </source>
</evidence>
<proteinExistence type="predicted"/>
<protein>
    <recommendedName>
        <fullName evidence="4">Amt family ammonium transporter</fullName>
    </recommendedName>
</protein>
<name>A0A1K0FKN9_9ACTN</name>
<evidence type="ECO:0000313" key="3">
    <source>
        <dbReference type="Proteomes" id="UP000182486"/>
    </source>
</evidence>
<reference evidence="2 3" key="1">
    <citation type="submission" date="2016-09" db="EMBL/GenBank/DDBJ databases">
        <title>Couchioplanes caeruleus draft genome sequence.</title>
        <authorList>
            <person name="Sheehan J."/>
            <person name="Caffrey P."/>
        </authorList>
    </citation>
    <scope>NUCLEOTIDE SEQUENCE [LARGE SCALE GENOMIC DNA]</scope>
    <source>
        <strain evidence="2 3">DSM 43634</strain>
    </source>
</reference>
<dbReference type="EMBL" id="MEIA01000159">
    <property type="protein sequence ID" value="OJF13377.1"/>
    <property type="molecule type" value="Genomic_DNA"/>
</dbReference>
<evidence type="ECO:0000256" key="1">
    <source>
        <dbReference type="SAM" id="Phobius"/>
    </source>
</evidence>
<feature type="transmembrane region" description="Helical" evidence="1">
    <location>
        <begin position="85"/>
        <end position="108"/>
    </location>
</feature>
<feature type="transmembrane region" description="Helical" evidence="1">
    <location>
        <begin position="51"/>
        <end position="73"/>
    </location>
</feature>
<comment type="caution">
    <text evidence="2">The sequence shown here is derived from an EMBL/GenBank/DDBJ whole genome shotgun (WGS) entry which is preliminary data.</text>
</comment>
<evidence type="ECO:0008006" key="4">
    <source>
        <dbReference type="Google" id="ProtNLM"/>
    </source>
</evidence>
<dbReference type="Proteomes" id="UP000182486">
    <property type="component" value="Unassembled WGS sequence"/>
</dbReference>
<dbReference type="RefSeq" id="WP_071806032.1">
    <property type="nucleotide sequence ID" value="NZ_MEIA01000159.1"/>
</dbReference>